<feature type="signal peptide" evidence="1">
    <location>
        <begin position="1"/>
        <end position="18"/>
    </location>
</feature>
<dbReference type="InParanoid" id="A0A2P5F8V0"/>
<proteinExistence type="predicted"/>
<sequence>MSPVVSFVMALIVSKLQIMFISEQTGRSGIGGVVDHTTRMGKERKIAMEMAIEDSMINNFASSSTKTCSQIHLDLQLHLKDSHGNPARAAATGNNPTTDKISLAVARLSTRTCLKFFSVYGKKNRSKKKET</sequence>
<evidence type="ECO:0000256" key="1">
    <source>
        <dbReference type="SAM" id="SignalP"/>
    </source>
</evidence>
<dbReference type="EMBL" id="JXTC01000053">
    <property type="protein sequence ID" value="PON94196.1"/>
    <property type="molecule type" value="Genomic_DNA"/>
</dbReference>
<dbReference type="OrthoDB" id="5984008at2759"/>
<dbReference type="Proteomes" id="UP000237000">
    <property type="component" value="Unassembled WGS sequence"/>
</dbReference>
<keyword evidence="3" id="KW-1185">Reference proteome</keyword>
<accession>A0A2P5F8V0</accession>
<name>A0A2P5F8V0_TREOI</name>
<evidence type="ECO:0000313" key="2">
    <source>
        <dbReference type="EMBL" id="PON94196.1"/>
    </source>
</evidence>
<comment type="caution">
    <text evidence="2">The sequence shown here is derived from an EMBL/GenBank/DDBJ whole genome shotgun (WGS) entry which is preliminary data.</text>
</comment>
<keyword evidence="1" id="KW-0732">Signal</keyword>
<organism evidence="2 3">
    <name type="scientific">Trema orientale</name>
    <name type="common">Charcoal tree</name>
    <name type="synonym">Celtis orientalis</name>
    <dbReference type="NCBI Taxonomy" id="63057"/>
    <lineage>
        <taxon>Eukaryota</taxon>
        <taxon>Viridiplantae</taxon>
        <taxon>Streptophyta</taxon>
        <taxon>Embryophyta</taxon>
        <taxon>Tracheophyta</taxon>
        <taxon>Spermatophyta</taxon>
        <taxon>Magnoliopsida</taxon>
        <taxon>eudicotyledons</taxon>
        <taxon>Gunneridae</taxon>
        <taxon>Pentapetalae</taxon>
        <taxon>rosids</taxon>
        <taxon>fabids</taxon>
        <taxon>Rosales</taxon>
        <taxon>Cannabaceae</taxon>
        <taxon>Trema</taxon>
    </lineage>
</organism>
<feature type="chain" id="PRO_5015181150" evidence="1">
    <location>
        <begin position="19"/>
        <end position="131"/>
    </location>
</feature>
<evidence type="ECO:0000313" key="3">
    <source>
        <dbReference type="Proteomes" id="UP000237000"/>
    </source>
</evidence>
<dbReference type="AlphaFoldDB" id="A0A2P5F8V0"/>
<gene>
    <name evidence="2" type="ORF">TorRG33x02_099340</name>
</gene>
<protein>
    <submittedName>
        <fullName evidence="2">Uncharacterized protein</fullName>
    </submittedName>
</protein>
<reference evidence="3" key="1">
    <citation type="submission" date="2016-06" db="EMBL/GenBank/DDBJ databases">
        <title>Parallel loss of symbiosis genes in relatives of nitrogen-fixing non-legume Parasponia.</title>
        <authorList>
            <person name="Van Velzen R."/>
            <person name="Holmer R."/>
            <person name="Bu F."/>
            <person name="Rutten L."/>
            <person name="Van Zeijl A."/>
            <person name="Liu W."/>
            <person name="Santuari L."/>
            <person name="Cao Q."/>
            <person name="Sharma T."/>
            <person name="Shen D."/>
            <person name="Roswanjaya Y."/>
            <person name="Wardhani T."/>
            <person name="Kalhor M.S."/>
            <person name="Jansen J."/>
            <person name="Van den Hoogen J."/>
            <person name="Gungor B."/>
            <person name="Hartog M."/>
            <person name="Hontelez J."/>
            <person name="Verver J."/>
            <person name="Yang W.-C."/>
            <person name="Schijlen E."/>
            <person name="Repin R."/>
            <person name="Schilthuizen M."/>
            <person name="Schranz E."/>
            <person name="Heidstra R."/>
            <person name="Miyata K."/>
            <person name="Fedorova E."/>
            <person name="Kohlen W."/>
            <person name="Bisseling T."/>
            <person name="Smit S."/>
            <person name="Geurts R."/>
        </authorList>
    </citation>
    <scope>NUCLEOTIDE SEQUENCE [LARGE SCALE GENOMIC DNA]</scope>
    <source>
        <strain evidence="3">cv. RG33-2</strain>
    </source>
</reference>